<organism evidence="4 5">
    <name type="scientific">Zingiber officinale</name>
    <name type="common">Ginger</name>
    <name type="synonym">Amomum zingiber</name>
    <dbReference type="NCBI Taxonomy" id="94328"/>
    <lineage>
        <taxon>Eukaryota</taxon>
        <taxon>Viridiplantae</taxon>
        <taxon>Streptophyta</taxon>
        <taxon>Embryophyta</taxon>
        <taxon>Tracheophyta</taxon>
        <taxon>Spermatophyta</taxon>
        <taxon>Magnoliopsida</taxon>
        <taxon>Liliopsida</taxon>
        <taxon>Zingiberales</taxon>
        <taxon>Zingiberaceae</taxon>
        <taxon>Zingiber</taxon>
    </lineage>
</organism>
<protein>
    <recommendedName>
        <fullName evidence="3">Glabrous enhancer-binding protein-like DBD domain-containing protein</fullName>
    </recommendedName>
</protein>
<dbReference type="InterPro" id="IPR053932">
    <property type="entry name" value="GeBP-like_DBD"/>
</dbReference>
<dbReference type="EMBL" id="JACMSC010000012">
    <property type="protein sequence ID" value="KAG6498068.1"/>
    <property type="molecule type" value="Genomic_DNA"/>
</dbReference>
<dbReference type="PANTHER" id="PTHR31662">
    <property type="entry name" value="BNAANNG10740D PROTEIN-RELATED"/>
    <property type="match status" value="1"/>
</dbReference>
<keyword evidence="5" id="KW-1185">Reference proteome</keyword>
<evidence type="ECO:0000256" key="1">
    <source>
        <dbReference type="ARBA" id="ARBA00010820"/>
    </source>
</evidence>
<feature type="region of interest" description="Disordered" evidence="2">
    <location>
        <begin position="1"/>
        <end position="48"/>
    </location>
</feature>
<comment type="caution">
    <text evidence="4">The sequence shown here is derived from an EMBL/GenBank/DDBJ whole genome shotgun (WGS) entry which is preliminary data.</text>
</comment>
<evidence type="ECO:0000313" key="4">
    <source>
        <dbReference type="EMBL" id="KAG6498068.1"/>
    </source>
</evidence>
<accession>A0A8J5KS69</accession>
<dbReference type="GO" id="GO:0006355">
    <property type="term" value="P:regulation of DNA-templated transcription"/>
    <property type="evidence" value="ECO:0007669"/>
    <property type="project" value="InterPro"/>
</dbReference>
<name>A0A8J5KS69_ZINOF</name>
<evidence type="ECO:0000313" key="5">
    <source>
        <dbReference type="Proteomes" id="UP000734854"/>
    </source>
</evidence>
<evidence type="ECO:0000259" key="3">
    <source>
        <dbReference type="Pfam" id="PF04504"/>
    </source>
</evidence>
<sequence>MSPAEEAQQEAAVFEDDDEDYSDMSDDSEDDDDNQAALPPPTQLQPELASPACADLNASASSQDAAIPNPNSVHKLNSIQSDAVVDYPQNGVIPVQVLPASAPSNASFFTPIHIPLATASASDERRSLDVVALDDSRRLFQRLWTDEEAIKILQGFFEFTSRRGTTFAYHQYDTSPFYEEIKKQLHFDFTKNQLIEKLRRLKKKYRNCVSRMQTGGRNFAFRSTHERAIYDIARKIWSASTKRSHESDDEDFDTTNPISNEIITIPINDGSISSERRNSRSRRRMKKRLMEDAAAGVPDATPLASSAGGVAVGNSNQSMHKPLASGIPNIIEETVKNCLSPLFKELINSAIREPFGPGLGSGTSLLNFLPLNLEGGSLATPDMPVNGKWRAQQILELEVYLKRLELVKDHIKLTLEELKSAGS</sequence>
<feature type="compositionally biased region" description="Acidic residues" evidence="2">
    <location>
        <begin position="13"/>
        <end position="34"/>
    </location>
</feature>
<reference evidence="4 5" key="1">
    <citation type="submission" date="2020-08" db="EMBL/GenBank/DDBJ databases">
        <title>Plant Genome Project.</title>
        <authorList>
            <person name="Zhang R.-G."/>
        </authorList>
    </citation>
    <scope>NUCLEOTIDE SEQUENCE [LARGE SCALE GENOMIC DNA]</scope>
    <source>
        <tissue evidence="4">Rhizome</tissue>
    </source>
</reference>
<proteinExistence type="inferred from homology"/>
<comment type="similarity">
    <text evidence="1">Belongs to the GeBP family.</text>
</comment>
<dbReference type="GO" id="GO:0005634">
    <property type="term" value="C:nucleus"/>
    <property type="evidence" value="ECO:0007669"/>
    <property type="project" value="TreeGrafter"/>
</dbReference>
<feature type="domain" description="Glabrous enhancer-binding protein-like DBD" evidence="3">
    <location>
        <begin position="140"/>
        <end position="238"/>
    </location>
</feature>
<dbReference type="InterPro" id="IPR007592">
    <property type="entry name" value="GEBP"/>
</dbReference>
<feature type="compositionally biased region" description="Low complexity" evidence="2">
    <location>
        <begin position="1"/>
        <end position="12"/>
    </location>
</feature>
<dbReference type="PANTHER" id="PTHR31662:SF1">
    <property type="entry name" value="OS01G0249900 PROTEIN"/>
    <property type="match status" value="1"/>
</dbReference>
<dbReference type="Pfam" id="PF04504">
    <property type="entry name" value="GeBP-like_DBD"/>
    <property type="match status" value="1"/>
</dbReference>
<feature type="region of interest" description="Disordered" evidence="2">
    <location>
        <begin position="264"/>
        <end position="296"/>
    </location>
</feature>
<evidence type="ECO:0000256" key="2">
    <source>
        <dbReference type="SAM" id="MobiDB-lite"/>
    </source>
</evidence>
<dbReference type="Proteomes" id="UP000734854">
    <property type="component" value="Unassembled WGS sequence"/>
</dbReference>
<gene>
    <name evidence="4" type="ORF">ZIOFF_045977</name>
</gene>
<dbReference type="AlphaFoldDB" id="A0A8J5KS69"/>